<sequence>MNIAIISPGPFSVPPVKGSSVEHDIDEVSKVFGPGHQVTIYTRTCPDYPQSAREEHREFVRFAYSGPRPYLRRVIRDLRKRQPDVILVENRPHFVPALRRHFPRAPIVVNMHSHVYASPPLISPEQMRRVGRLADGFLTNSEYLRSHFIEKLRLPASKVHAVHLGVDVAPYQAARNSRAVKKLRRQLGLKSHHRVLFYAGRLIREKGVHVLLTAFRNVKERDPKARLVIVGGTGYGSNRENAYVRRLKALAEPLGDAVIFVNFVPGAQMPLYYQIGDVVATPSVWQEPFCRVNLEAMASGKPVITTPRGGIGEVVNHLGSGFLIPPKEWPKELPTVWETLWSAPRFRSDMGRRALMRARQFSWHATAQEYLLVFEEVIAKRTGRKQAQGRQPLRSIG</sequence>
<accession>A0A9X3TLW8</accession>
<dbReference type="InterPro" id="IPR028098">
    <property type="entry name" value="Glyco_trans_4-like_N"/>
</dbReference>
<dbReference type="Gene3D" id="3.40.50.2000">
    <property type="entry name" value="Glycogen Phosphorylase B"/>
    <property type="match status" value="2"/>
</dbReference>
<dbReference type="InterPro" id="IPR001296">
    <property type="entry name" value="Glyco_trans_1"/>
</dbReference>
<comment type="caution">
    <text evidence="3">The sequence shown here is derived from an EMBL/GenBank/DDBJ whole genome shotgun (WGS) entry which is preliminary data.</text>
</comment>
<dbReference type="GO" id="GO:0016757">
    <property type="term" value="F:glycosyltransferase activity"/>
    <property type="evidence" value="ECO:0007669"/>
    <property type="project" value="InterPro"/>
</dbReference>
<feature type="domain" description="Glycosyl transferase family 1" evidence="1">
    <location>
        <begin position="181"/>
        <end position="351"/>
    </location>
</feature>
<feature type="domain" description="Glycosyltransferase subfamily 4-like N-terminal" evidence="2">
    <location>
        <begin position="35"/>
        <end position="168"/>
    </location>
</feature>
<dbReference type="Proteomes" id="UP001151071">
    <property type="component" value="Unassembled WGS sequence"/>
</dbReference>
<proteinExistence type="predicted"/>
<dbReference type="Pfam" id="PF00534">
    <property type="entry name" value="Glycos_transf_1"/>
    <property type="match status" value="1"/>
</dbReference>
<evidence type="ECO:0000313" key="4">
    <source>
        <dbReference type="Proteomes" id="UP001151071"/>
    </source>
</evidence>
<protein>
    <submittedName>
        <fullName evidence="3">Glycosyltransferase family 4 protein</fullName>
    </submittedName>
</protein>
<dbReference type="Pfam" id="PF13439">
    <property type="entry name" value="Glyco_transf_4"/>
    <property type="match status" value="1"/>
</dbReference>
<dbReference type="PANTHER" id="PTHR45947:SF3">
    <property type="entry name" value="SULFOQUINOVOSYL TRANSFERASE SQD2"/>
    <property type="match status" value="1"/>
</dbReference>
<dbReference type="RefSeq" id="WP_271139223.1">
    <property type="nucleotide sequence ID" value="NZ_JAPYYP010000001.1"/>
</dbReference>
<dbReference type="PANTHER" id="PTHR45947">
    <property type="entry name" value="SULFOQUINOVOSYL TRANSFERASE SQD2"/>
    <property type="match status" value="1"/>
</dbReference>
<keyword evidence="4" id="KW-1185">Reference proteome</keyword>
<dbReference type="AlphaFoldDB" id="A0A9X3TLW8"/>
<dbReference type="SUPFAM" id="SSF53756">
    <property type="entry name" value="UDP-Glycosyltransferase/glycogen phosphorylase"/>
    <property type="match status" value="1"/>
</dbReference>
<evidence type="ECO:0000259" key="2">
    <source>
        <dbReference type="Pfam" id="PF13439"/>
    </source>
</evidence>
<evidence type="ECO:0000259" key="1">
    <source>
        <dbReference type="Pfam" id="PF00534"/>
    </source>
</evidence>
<dbReference type="CDD" id="cd03801">
    <property type="entry name" value="GT4_PimA-like"/>
    <property type="match status" value="1"/>
</dbReference>
<dbReference type="EMBL" id="JAPYYP010000001">
    <property type="protein sequence ID" value="MDA5106810.1"/>
    <property type="molecule type" value="Genomic_DNA"/>
</dbReference>
<evidence type="ECO:0000313" key="3">
    <source>
        <dbReference type="EMBL" id="MDA5106810.1"/>
    </source>
</evidence>
<reference evidence="3" key="1">
    <citation type="submission" date="2022-12" db="EMBL/GenBank/DDBJ databases">
        <title>Draft genome sequence of the thermophilic strain Brevibacillus thermoruber HT42, isolated from Los Humeros, Puebla, Mexico, with biotechnological potential.</title>
        <authorList>
            <person name="Lara Sanchez J."/>
            <person name="Solis Palacios R."/>
            <person name="Bustos Baena A.S."/>
            <person name="Ruz Baez A.E."/>
            <person name="Espinosa Luna G."/>
            <person name="Oliart Ros R.M."/>
        </authorList>
    </citation>
    <scope>NUCLEOTIDE SEQUENCE</scope>
    <source>
        <strain evidence="3">HT42</strain>
    </source>
</reference>
<name>A0A9X3TLW8_9BACL</name>
<dbReference type="InterPro" id="IPR050194">
    <property type="entry name" value="Glycosyltransferase_grp1"/>
</dbReference>
<gene>
    <name evidence="3" type="ORF">O3V59_00400</name>
</gene>
<organism evidence="3 4">
    <name type="scientific">Brevibacillus thermoruber</name>
    <dbReference type="NCBI Taxonomy" id="33942"/>
    <lineage>
        <taxon>Bacteria</taxon>
        <taxon>Bacillati</taxon>
        <taxon>Bacillota</taxon>
        <taxon>Bacilli</taxon>
        <taxon>Bacillales</taxon>
        <taxon>Paenibacillaceae</taxon>
        <taxon>Brevibacillus</taxon>
    </lineage>
</organism>